<keyword evidence="6" id="KW-1133">Transmembrane helix</keyword>
<organism evidence="7 8">
    <name type="scientific">Candidatus Ryanbacteria bacterium RIFCSPHIGHO2_01_45_13</name>
    <dbReference type="NCBI Taxonomy" id="1802112"/>
    <lineage>
        <taxon>Bacteria</taxon>
        <taxon>Candidatus Ryaniibacteriota</taxon>
    </lineage>
</organism>
<keyword evidence="2" id="KW-0964">Secreted</keyword>
<sequence length="334" mass="37726">MTKKNLYVVTILMALTIMPIFYAHGETQTLTNVGFIQGNIWYSEEPFFDGDHIRIYTVLHNNSGQDITGTIVFYDNETPINSNNFSIANERVQDQWTDWQAVYGSHKISASITNAKMILPGGEEVTIVLQNSQTGVSDRFVDIDTDEDVIGNSADADDDNDGMPDTKEVSIGTNPLKQDTDEDGINDAKDTDPLIPEKPAASQTPQTTETSPEQANSILPFATHAIALIANKIETARKALLAQIERRIEHLKAEMKEQNIKKESVQPTTKKNGAEARLGTKAMLKDSGIFQYLNLYIHYALLFILKYKILFYFVLALLFYYLTRLFYRKVFRSY</sequence>
<evidence type="ECO:0000313" key="8">
    <source>
        <dbReference type="Proteomes" id="UP000176700"/>
    </source>
</evidence>
<dbReference type="AlphaFoldDB" id="A0A1G2FTB9"/>
<comment type="subcellular location">
    <subcellularLocation>
        <location evidence="1">Secreted</location>
    </subcellularLocation>
</comment>
<keyword evidence="6" id="KW-0472">Membrane</keyword>
<dbReference type="InterPro" id="IPR028974">
    <property type="entry name" value="TSP_type-3_rpt"/>
</dbReference>
<evidence type="ECO:0000256" key="3">
    <source>
        <dbReference type="ARBA" id="ARBA00022729"/>
    </source>
</evidence>
<evidence type="ECO:0000256" key="5">
    <source>
        <dbReference type="SAM" id="MobiDB-lite"/>
    </source>
</evidence>
<reference evidence="7 8" key="1">
    <citation type="journal article" date="2016" name="Nat. Commun.">
        <title>Thousands of microbial genomes shed light on interconnected biogeochemical processes in an aquifer system.</title>
        <authorList>
            <person name="Anantharaman K."/>
            <person name="Brown C.T."/>
            <person name="Hug L.A."/>
            <person name="Sharon I."/>
            <person name="Castelle C.J."/>
            <person name="Probst A.J."/>
            <person name="Thomas B.C."/>
            <person name="Singh A."/>
            <person name="Wilkins M.J."/>
            <person name="Karaoz U."/>
            <person name="Brodie E.L."/>
            <person name="Williams K.H."/>
            <person name="Hubbard S.S."/>
            <person name="Banfield J.F."/>
        </authorList>
    </citation>
    <scope>NUCLEOTIDE SEQUENCE [LARGE SCALE GENOMIC DNA]</scope>
</reference>
<protein>
    <recommendedName>
        <fullName evidence="9">DUF11 domain-containing protein</fullName>
    </recommendedName>
</protein>
<evidence type="ECO:0000256" key="2">
    <source>
        <dbReference type="ARBA" id="ARBA00022525"/>
    </source>
</evidence>
<proteinExistence type="predicted"/>
<dbReference type="InterPro" id="IPR059100">
    <property type="entry name" value="TSP3_bac"/>
</dbReference>
<keyword evidence="6" id="KW-0812">Transmembrane</keyword>
<dbReference type="Pfam" id="PF18884">
    <property type="entry name" value="TSP3_bac"/>
    <property type="match status" value="1"/>
</dbReference>
<comment type="caution">
    <text evidence="7">The sequence shown here is derived from an EMBL/GenBank/DDBJ whole genome shotgun (WGS) entry which is preliminary data.</text>
</comment>
<feature type="transmembrane region" description="Helical" evidence="6">
    <location>
        <begin position="296"/>
        <end position="322"/>
    </location>
</feature>
<feature type="compositionally biased region" description="Acidic residues" evidence="5">
    <location>
        <begin position="149"/>
        <end position="162"/>
    </location>
</feature>
<gene>
    <name evidence="7" type="ORF">A2W41_01210</name>
</gene>
<dbReference type="Proteomes" id="UP000176700">
    <property type="component" value="Unassembled WGS sequence"/>
</dbReference>
<feature type="compositionally biased region" description="Low complexity" evidence="5">
    <location>
        <begin position="199"/>
        <end position="213"/>
    </location>
</feature>
<name>A0A1G2FTB9_9BACT</name>
<keyword evidence="3" id="KW-0732">Signal</keyword>
<evidence type="ECO:0000256" key="1">
    <source>
        <dbReference type="ARBA" id="ARBA00004613"/>
    </source>
</evidence>
<dbReference type="EMBL" id="MHNI01000031">
    <property type="protein sequence ID" value="OGZ41325.1"/>
    <property type="molecule type" value="Genomic_DNA"/>
</dbReference>
<dbReference type="GO" id="GO:0005509">
    <property type="term" value="F:calcium ion binding"/>
    <property type="evidence" value="ECO:0007669"/>
    <property type="project" value="InterPro"/>
</dbReference>
<accession>A0A1G2FTB9</accession>
<evidence type="ECO:0000256" key="6">
    <source>
        <dbReference type="SAM" id="Phobius"/>
    </source>
</evidence>
<evidence type="ECO:0008006" key="9">
    <source>
        <dbReference type="Google" id="ProtNLM"/>
    </source>
</evidence>
<feature type="region of interest" description="Disordered" evidence="5">
    <location>
        <begin position="149"/>
        <end position="213"/>
    </location>
</feature>
<dbReference type="SUPFAM" id="SSF103647">
    <property type="entry name" value="TSP type-3 repeat"/>
    <property type="match status" value="1"/>
</dbReference>
<evidence type="ECO:0000256" key="4">
    <source>
        <dbReference type="ARBA" id="ARBA00022837"/>
    </source>
</evidence>
<evidence type="ECO:0000313" key="7">
    <source>
        <dbReference type="EMBL" id="OGZ41325.1"/>
    </source>
</evidence>
<keyword evidence="4" id="KW-0106">Calcium</keyword>
<dbReference type="Gene3D" id="4.10.1080.10">
    <property type="entry name" value="TSP type-3 repeat"/>
    <property type="match status" value="1"/>
</dbReference>